<dbReference type="InterPro" id="IPR001087">
    <property type="entry name" value="GDSL"/>
</dbReference>
<proteinExistence type="predicted"/>
<dbReference type="Pfam" id="PF00657">
    <property type="entry name" value="Lipase_GDSL"/>
    <property type="match status" value="1"/>
</dbReference>
<evidence type="ECO:0000313" key="3">
    <source>
        <dbReference type="Proteomes" id="UP001143981"/>
    </source>
</evidence>
<dbReference type="EMBL" id="JANBOI010000543">
    <property type="protein sequence ID" value="KAJ1729843.1"/>
    <property type="molecule type" value="Genomic_DNA"/>
</dbReference>
<name>A0A9W7YD30_9FUNG</name>
<reference evidence="2" key="1">
    <citation type="submission" date="2022-07" db="EMBL/GenBank/DDBJ databases">
        <title>Phylogenomic reconstructions and comparative analyses of Kickxellomycotina fungi.</title>
        <authorList>
            <person name="Reynolds N.K."/>
            <person name="Stajich J.E."/>
            <person name="Barry K."/>
            <person name="Grigoriev I.V."/>
            <person name="Crous P."/>
            <person name="Smith M.E."/>
        </authorList>
    </citation>
    <scope>NUCLEOTIDE SEQUENCE</scope>
    <source>
        <strain evidence="2">BCRC 34381</strain>
    </source>
</reference>
<protein>
    <submittedName>
        <fullName evidence="2">Uncharacterized protein</fullName>
    </submittedName>
</protein>
<dbReference type="GO" id="GO:0016788">
    <property type="term" value="F:hydrolase activity, acting on ester bonds"/>
    <property type="evidence" value="ECO:0007669"/>
    <property type="project" value="InterPro"/>
</dbReference>
<sequence>MAAGFGSVVAPAVYVFGDSLSDIGVLKELSGGLVPPPPYWDGRFSSGPLWNEYLARLLGYDLYSLAAAGSTLDGSFAELVGTLAHQHSIRAPVAPSTDPVQYASLDTSLASHDAALISPSPVRLPPSLSPTLPPLLNLSTITDIIPGLTEFAARLLGIAPGLLDFLSGLLNVVVSMLGLPAHVDLAGLLRGILDALRIKIPGINDSGSAVLQKHSLPSPHIVVPSTLDQINYFKVSAPSYATSQMSYYDIAVLQAGTTDMVANIVSLSTGNKTVEQVVDTLTRGVVSQLGLLHSIGFRNIVVVDMLPLQHTPLVTTLGASKLIGTAVDLYNQRLADSTREWASGTKNIRFAAVAELGKLVDLVIGSSAILQALGVTDTKHACLLTNITGMLSSGALLSPEQLAGDKMSLVCSDPSTSLFFDAVHPGERIHRLFGYYSGELVYAMSQGKSFALCESTILGIIQKYNLGTPAPKPASV</sequence>
<dbReference type="Proteomes" id="UP001143981">
    <property type="component" value="Unassembled WGS sequence"/>
</dbReference>
<keyword evidence="1" id="KW-0732">Signal</keyword>
<dbReference type="PANTHER" id="PTHR45642">
    <property type="entry name" value="GDSL ESTERASE/LIPASE EXL3"/>
    <property type="match status" value="1"/>
</dbReference>
<evidence type="ECO:0000313" key="2">
    <source>
        <dbReference type="EMBL" id="KAJ1729843.1"/>
    </source>
</evidence>
<gene>
    <name evidence="2" type="ORF">LPJ61_003328</name>
</gene>
<dbReference type="InterPro" id="IPR050592">
    <property type="entry name" value="GDSL_lipolytic_enzyme"/>
</dbReference>
<keyword evidence="3" id="KW-1185">Reference proteome</keyword>
<dbReference type="Gene3D" id="3.40.50.1110">
    <property type="entry name" value="SGNH hydrolase"/>
    <property type="match status" value="2"/>
</dbReference>
<dbReference type="PANTHER" id="PTHR45642:SF139">
    <property type="entry name" value="SGNH HYDROLASE-TYPE ESTERASE DOMAIN-CONTAINING PROTEIN"/>
    <property type="match status" value="1"/>
</dbReference>
<dbReference type="OrthoDB" id="1600564at2759"/>
<evidence type="ECO:0000256" key="1">
    <source>
        <dbReference type="ARBA" id="ARBA00022729"/>
    </source>
</evidence>
<dbReference type="AlphaFoldDB" id="A0A9W7YD30"/>
<organism evidence="2 3">
    <name type="scientific">Coemansia biformis</name>
    <dbReference type="NCBI Taxonomy" id="1286918"/>
    <lineage>
        <taxon>Eukaryota</taxon>
        <taxon>Fungi</taxon>
        <taxon>Fungi incertae sedis</taxon>
        <taxon>Zoopagomycota</taxon>
        <taxon>Kickxellomycotina</taxon>
        <taxon>Kickxellomycetes</taxon>
        <taxon>Kickxellales</taxon>
        <taxon>Kickxellaceae</taxon>
        <taxon>Coemansia</taxon>
    </lineage>
</organism>
<accession>A0A9W7YD30</accession>
<dbReference type="InterPro" id="IPR036514">
    <property type="entry name" value="SGNH_hydro_sf"/>
</dbReference>
<comment type="caution">
    <text evidence="2">The sequence shown here is derived from an EMBL/GenBank/DDBJ whole genome shotgun (WGS) entry which is preliminary data.</text>
</comment>